<comment type="similarity">
    <text evidence="1">Belongs to the GAMAD family.</text>
</comment>
<dbReference type="Gene3D" id="3.30.450.30">
    <property type="entry name" value="Dynein light chain 2a, cytoplasmic"/>
    <property type="match status" value="1"/>
</dbReference>
<sequence>MASAVPRPGEAPDEAVQILAHLTQHRQVRGCVTLTTDGRVLWSGGAAFVAGEGEATDALERVVQFVRDMLDVVTRHVDEVEADDELSLLRVRTKKYELLVTPSQKYVLVVMQEPGSG</sequence>
<accession>A0AAF0EYS9</accession>
<organism evidence="3 4">
    <name type="scientific">Malassezia japonica</name>
    <dbReference type="NCBI Taxonomy" id="223818"/>
    <lineage>
        <taxon>Eukaryota</taxon>
        <taxon>Fungi</taxon>
        <taxon>Dikarya</taxon>
        <taxon>Basidiomycota</taxon>
        <taxon>Ustilaginomycotina</taxon>
        <taxon>Malasseziomycetes</taxon>
        <taxon>Malasseziales</taxon>
        <taxon>Malasseziaceae</taxon>
        <taxon>Malassezia</taxon>
    </lineage>
</organism>
<dbReference type="SMART" id="SM00960">
    <property type="entry name" value="Robl_LC7"/>
    <property type="match status" value="1"/>
</dbReference>
<evidence type="ECO:0000313" key="4">
    <source>
        <dbReference type="Proteomes" id="UP001217754"/>
    </source>
</evidence>
<dbReference type="EMBL" id="CP119958">
    <property type="protein sequence ID" value="WFD37247.1"/>
    <property type="molecule type" value="Genomic_DNA"/>
</dbReference>
<dbReference type="PANTHER" id="PTHR10779">
    <property type="entry name" value="DYNEIN LIGHT CHAIN ROADBLOCK"/>
    <property type="match status" value="1"/>
</dbReference>
<dbReference type="Pfam" id="PF03259">
    <property type="entry name" value="Robl_LC7"/>
    <property type="match status" value="1"/>
</dbReference>
<dbReference type="InterPro" id="IPR004942">
    <property type="entry name" value="Roadblock/LAMTOR2_dom"/>
</dbReference>
<evidence type="ECO:0000313" key="3">
    <source>
        <dbReference type="EMBL" id="WFD37247.1"/>
    </source>
</evidence>
<dbReference type="RefSeq" id="XP_060120144.1">
    <property type="nucleotide sequence ID" value="XM_060264161.1"/>
</dbReference>
<dbReference type="AlphaFoldDB" id="A0AAF0EYS9"/>
<protein>
    <recommendedName>
        <fullName evidence="2">Roadblock/LAMTOR2 domain-containing protein</fullName>
    </recommendedName>
</protein>
<evidence type="ECO:0000259" key="2">
    <source>
        <dbReference type="SMART" id="SM00960"/>
    </source>
</evidence>
<evidence type="ECO:0000256" key="1">
    <source>
        <dbReference type="ARBA" id="ARBA00007191"/>
    </source>
</evidence>
<dbReference type="SUPFAM" id="SSF103196">
    <property type="entry name" value="Roadblock/LC7 domain"/>
    <property type="match status" value="1"/>
</dbReference>
<gene>
    <name evidence="3" type="ORF">MJAP1_000189</name>
</gene>
<dbReference type="Proteomes" id="UP001217754">
    <property type="component" value="Chromosome 1"/>
</dbReference>
<dbReference type="GeneID" id="85223838"/>
<name>A0AAF0EYS9_9BASI</name>
<reference evidence="3" key="1">
    <citation type="submission" date="2023-03" db="EMBL/GenBank/DDBJ databases">
        <title>Mating type loci evolution in Malassezia.</title>
        <authorList>
            <person name="Coelho M.A."/>
        </authorList>
    </citation>
    <scope>NUCLEOTIDE SEQUENCE</scope>
    <source>
        <strain evidence="3">CBS 9431</strain>
    </source>
</reference>
<feature type="domain" description="Roadblock/LAMTOR2" evidence="2">
    <location>
        <begin position="15"/>
        <end position="112"/>
    </location>
</feature>
<keyword evidence="4" id="KW-1185">Reference proteome</keyword>
<proteinExistence type="inferred from homology"/>